<evidence type="ECO:0000313" key="11">
    <source>
        <dbReference type="Proteomes" id="UP000218263"/>
    </source>
</evidence>
<feature type="domain" description="OmpR/PhoB-type" evidence="9">
    <location>
        <begin position="152"/>
        <end position="252"/>
    </location>
</feature>
<dbReference type="InterPro" id="IPR001789">
    <property type="entry name" value="Sig_transdc_resp-reg_receiver"/>
</dbReference>
<dbReference type="SUPFAM" id="SSF52172">
    <property type="entry name" value="CheY-like"/>
    <property type="match status" value="1"/>
</dbReference>
<keyword evidence="2" id="KW-0902">Two-component regulatory system</keyword>
<organism evidence="10 11">
    <name type="scientific">Mucilaginibacter gotjawali</name>
    <dbReference type="NCBI Taxonomy" id="1550579"/>
    <lineage>
        <taxon>Bacteria</taxon>
        <taxon>Pseudomonadati</taxon>
        <taxon>Bacteroidota</taxon>
        <taxon>Sphingobacteriia</taxon>
        <taxon>Sphingobacteriales</taxon>
        <taxon>Sphingobacteriaceae</taxon>
        <taxon>Mucilaginibacter</taxon>
    </lineage>
</organism>
<keyword evidence="4 7" id="KW-0238">DNA-binding</keyword>
<reference evidence="10 11" key="1">
    <citation type="submission" date="2015-12" db="EMBL/GenBank/DDBJ databases">
        <title>Genome sequence of Mucilaginibacter gotjawali.</title>
        <authorList>
            <person name="Lee J.S."/>
            <person name="Lee K.C."/>
            <person name="Kim K.K."/>
            <person name="Lee B.W."/>
        </authorList>
    </citation>
    <scope>NUCLEOTIDE SEQUENCE [LARGE SCALE GENOMIC DNA]</scope>
    <source>
        <strain evidence="10 11">SA3-7</strain>
    </source>
</reference>
<dbReference type="SMART" id="SM00448">
    <property type="entry name" value="REC"/>
    <property type="match status" value="1"/>
</dbReference>
<dbReference type="Pfam" id="PF00072">
    <property type="entry name" value="Response_reg"/>
    <property type="match status" value="1"/>
</dbReference>
<evidence type="ECO:0000256" key="4">
    <source>
        <dbReference type="ARBA" id="ARBA00023125"/>
    </source>
</evidence>
<dbReference type="SMART" id="SM00862">
    <property type="entry name" value="Trans_reg_C"/>
    <property type="match status" value="1"/>
</dbReference>
<evidence type="ECO:0000256" key="3">
    <source>
        <dbReference type="ARBA" id="ARBA00023015"/>
    </source>
</evidence>
<dbReference type="InterPro" id="IPR039420">
    <property type="entry name" value="WalR-like"/>
</dbReference>
<dbReference type="Pfam" id="PF00486">
    <property type="entry name" value="Trans_reg_C"/>
    <property type="match status" value="1"/>
</dbReference>
<dbReference type="PROSITE" id="PS50110">
    <property type="entry name" value="RESPONSE_REGULATORY"/>
    <property type="match status" value="1"/>
</dbReference>
<dbReference type="GO" id="GO:0000156">
    <property type="term" value="F:phosphorelay response regulator activity"/>
    <property type="evidence" value="ECO:0007669"/>
    <property type="project" value="TreeGrafter"/>
</dbReference>
<dbReference type="AlphaFoldDB" id="A0A110B0P3"/>
<dbReference type="Gene3D" id="1.10.10.10">
    <property type="entry name" value="Winged helix-like DNA-binding domain superfamily/Winged helix DNA-binding domain"/>
    <property type="match status" value="1"/>
</dbReference>
<evidence type="ECO:0000256" key="1">
    <source>
        <dbReference type="ARBA" id="ARBA00022553"/>
    </source>
</evidence>
<protein>
    <submittedName>
        <fullName evidence="10">Response regulator MprA</fullName>
    </submittedName>
</protein>
<dbReference type="KEGG" id="mgot:MgSA37_00749"/>
<dbReference type="Gene3D" id="6.10.250.690">
    <property type="match status" value="1"/>
</dbReference>
<dbReference type="InterPro" id="IPR036388">
    <property type="entry name" value="WH-like_DNA-bd_sf"/>
</dbReference>
<sequence length="252" mass="28544">MLNPVNRVQTNYPKSFQLCVCTFNKKTVLKILIIEDEEGLRESIEEYFSEDGNICETAANYPAALSKISMYRYDCILLDITLPGGNGMDILKELKANNHPDGVLIISAKNSLDDRLDGLNLGADDYLVKPFHLSELKARVSAIIRRKTFNGSNLLLFNELNIDLLAKEVKVEHLPVKLTRKEYALLLYFIANKGKVVSKNAIAEHLWGDGIDMANNFDFIYSHIKNLRKKLMEAGCHDYIQAAYGMGYKFTE</sequence>
<dbReference type="EMBL" id="AP017313">
    <property type="protein sequence ID" value="BAU52587.1"/>
    <property type="molecule type" value="Genomic_DNA"/>
</dbReference>
<dbReference type="PANTHER" id="PTHR48111:SF22">
    <property type="entry name" value="REGULATOR OF RPOS"/>
    <property type="match status" value="1"/>
</dbReference>
<evidence type="ECO:0000256" key="6">
    <source>
        <dbReference type="PROSITE-ProRule" id="PRU00169"/>
    </source>
</evidence>
<evidence type="ECO:0000256" key="2">
    <source>
        <dbReference type="ARBA" id="ARBA00023012"/>
    </source>
</evidence>
<dbReference type="CDD" id="cd00383">
    <property type="entry name" value="trans_reg_C"/>
    <property type="match status" value="1"/>
</dbReference>
<evidence type="ECO:0000259" key="8">
    <source>
        <dbReference type="PROSITE" id="PS50110"/>
    </source>
</evidence>
<dbReference type="GO" id="GO:0032993">
    <property type="term" value="C:protein-DNA complex"/>
    <property type="evidence" value="ECO:0007669"/>
    <property type="project" value="TreeGrafter"/>
</dbReference>
<evidence type="ECO:0000256" key="5">
    <source>
        <dbReference type="ARBA" id="ARBA00023163"/>
    </source>
</evidence>
<keyword evidence="11" id="KW-1185">Reference proteome</keyword>
<dbReference type="GO" id="GO:0000976">
    <property type="term" value="F:transcription cis-regulatory region binding"/>
    <property type="evidence" value="ECO:0007669"/>
    <property type="project" value="TreeGrafter"/>
</dbReference>
<gene>
    <name evidence="10" type="primary">mprA_2</name>
    <name evidence="10" type="ORF">MgSA37_00749</name>
</gene>
<dbReference type="GO" id="GO:0006355">
    <property type="term" value="P:regulation of DNA-templated transcription"/>
    <property type="evidence" value="ECO:0007669"/>
    <property type="project" value="InterPro"/>
</dbReference>
<evidence type="ECO:0000259" key="9">
    <source>
        <dbReference type="PROSITE" id="PS51755"/>
    </source>
</evidence>
<keyword evidence="1 6" id="KW-0597">Phosphoprotein</keyword>
<evidence type="ECO:0000313" key="10">
    <source>
        <dbReference type="EMBL" id="BAU52587.1"/>
    </source>
</evidence>
<dbReference type="Gene3D" id="3.40.50.2300">
    <property type="match status" value="1"/>
</dbReference>
<dbReference type="PANTHER" id="PTHR48111">
    <property type="entry name" value="REGULATOR OF RPOS"/>
    <property type="match status" value="1"/>
</dbReference>
<proteinExistence type="predicted"/>
<dbReference type="PROSITE" id="PS51755">
    <property type="entry name" value="OMPR_PHOB"/>
    <property type="match status" value="1"/>
</dbReference>
<feature type="DNA-binding region" description="OmpR/PhoB-type" evidence="7">
    <location>
        <begin position="152"/>
        <end position="252"/>
    </location>
</feature>
<dbReference type="Proteomes" id="UP000218263">
    <property type="component" value="Chromosome"/>
</dbReference>
<feature type="domain" description="Response regulatory" evidence="8">
    <location>
        <begin position="30"/>
        <end position="144"/>
    </location>
</feature>
<name>A0A110B0P3_9SPHI</name>
<dbReference type="GO" id="GO:0005829">
    <property type="term" value="C:cytosol"/>
    <property type="evidence" value="ECO:0007669"/>
    <property type="project" value="TreeGrafter"/>
</dbReference>
<dbReference type="InterPro" id="IPR011006">
    <property type="entry name" value="CheY-like_superfamily"/>
</dbReference>
<evidence type="ECO:0000256" key="7">
    <source>
        <dbReference type="PROSITE-ProRule" id="PRU01091"/>
    </source>
</evidence>
<keyword evidence="3" id="KW-0805">Transcription regulation</keyword>
<accession>A0A110B0P3</accession>
<feature type="modified residue" description="4-aspartylphosphate" evidence="6">
    <location>
        <position position="79"/>
    </location>
</feature>
<keyword evidence="5" id="KW-0804">Transcription</keyword>
<dbReference type="InterPro" id="IPR001867">
    <property type="entry name" value="OmpR/PhoB-type_DNA-bd"/>
</dbReference>